<dbReference type="InterPro" id="IPR003593">
    <property type="entry name" value="AAA+_ATPase"/>
</dbReference>
<comment type="similarity">
    <text evidence="14">Belongs to the ABC transporter superfamily. UvrA family.</text>
</comment>
<keyword evidence="13" id="KW-0234">DNA repair</keyword>
<dbReference type="GO" id="GO:0008270">
    <property type="term" value="F:zinc ion binding"/>
    <property type="evidence" value="ECO:0007669"/>
    <property type="project" value="UniProtKB-KW"/>
</dbReference>
<keyword evidence="10 18" id="KW-0067">ATP-binding</keyword>
<dbReference type="GO" id="GO:0016887">
    <property type="term" value="F:ATP hydrolysis activity"/>
    <property type="evidence" value="ECO:0007669"/>
    <property type="project" value="InterPro"/>
</dbReference>
<evidence type="ECO:0000256" key="7">
    <source>
        <dbReference type="ARBA" id="ARBA00022769"/>
    </source>
</evidence>
<evidence type="ECO:0000256" key="10">
    <source>
        <dbReference type="ARBA" id="ARBA00022840"/>
    </source>
</evidence>
<dbReference type="PANTHER" id="PTHR43152:SF3">
    <property type="entry name" value="UVRABC SYSTEM PROTEIN A"/>
    <property type="match status" value="1"/>
</dbReference>
<evidence type="ECO:0000256" key="16">
    <source>
        <dbReference type="ARBA" id="ARBA00042156"/>
    </source>
</evidence>
<dbReference type="OrthoDB" id="9809851at2"/>
<evidence type="ECO:0000259" key="17">
    <source>
        <dbReference type="PROSITE" id="PS50893"/>
    </source>
</evidence>
<dbReference type="Proteomes" id="UP000293952">
    <property type="component" value="Unassembled WGS sequence"/>
</dbReference>
<evidence type="ECO:0000256" key="5">
    <source>
        <dbReference type="ARBA" id="ARBA00022741"/>
    </source>
</evidence>
<evidence type="ECO:0000256" key="2">
    <source>
        <dbReference type="ARBA" id="ARBA00022490"/>
    </source>
</evidence>
<evidence type="ECO:0000256" key="15">
    <source>
        <dbReference type="ARBA" id="ARBA00039316"/>
    </source>
</evidence>
<organism evidence="18 19">
    <name type="scientific">Brumimicrobium glaciale</name>
    <dbReference type="NCBI Taxonomy" id="200475"/>
    <lineage>
        <taxon>Bacteria</taxon>
        <taxon>Pseudomonadati</taxon>
        <taxon>Bacteroidota</taxon>
        <taxon>Flavobacteriia</taxon>
        <taxon>Flavobacteriales</taxon>
        <taxon>Crocinitomicaceae</taxon>
        <taxon>Brumimicrobium</taxon>
    </lineage>
</organism>
<evidence type="ECO:0000313" key="18">
    <source>
        <dbReference type="EMBL" id="RYM34567.1"/>
    </source>
</evidence>
<dbReference type="PROSITE" id="PS50893">
    <property type="entry name" value="ABC_TRANSPORTER_2"/>
    <property type="match status" value="1"/>
</dbReference>
<dbReference type="PANTHER" id="PTHR43152">
    <property type="entry name" value="UVRABC SYSTEM PROTEIN A"/>
    <property type="match status" value="1"/>
</dbReference>
<dbReference type="GO" id="GO:0004518">
    <property type="term" value="F:nuclease activity"/>
    <property type="evidence" value="ECO:0007669"/>
    <property type="project" value="UniProtKB-KW"/>
</dbReference>
<evidence type="ECO:0000256" key="1">
    <source>
        <dbReference type="ARBA" id="ARBA00004496"/>
    </source>
</evidence>
<accession>A0A4Q4KP16</accession>
<dbReference type="EMBL" id="SETE01000002">
    <property type="protein sequence ID" value="RYM34567.1"/>
    <property type="molecule type" value="Genomic_DNA"/>
</dbReference>
<keyword evidence="11" id="KW-0267">Excision nuclease</keyword>
<evidence type="ECO:0000256" key="12">
    <source>
        <dbReference type="ARBA" id="ARBA00023125"/>
    </source>
</evidence>
<dbReference type="InterPro" id="IPR003439">
    <property type="entry name" value="ABC_transporter-like_ATP-bd"/>
</dbReference>
<evidence type="ECO:0000256" key="6">
    <source>
        <dbReference type="ARBA" id="ARBA00022763"/>
    </source>
</evidence>
<evidence type="ECO:0000313" key="19">
    <source>
        <dbReference type="Proteomes" id="UP000293952"/>
    </source>
</evidence>
<dbReference type="InterPro" id="IPR041552">
    <property type="entry name" value="UvrA_DNA-bd"/>
</dbReference>
<name>A0A4Q4KP16_9FLAO</name>
<evidence type="ECO:0000256" key="11">
    <source>
        <dbReference type="ARBA" id="ARBA00022881"/>
    </source>
</evidence>
<dbReference type="SUPFAM" id="SSF52540">
    <property type="entry name" value="P-loop containing nucleoside triphosphate hydrolases"/>
    <property type="match status" value="4"/>
</dbReference>
<keyword evidence="8" id="KW-0863">Zinc-finger</keyword>
<feature type="domain" description="ABC transporter" evidence="17">
    <location>
        <begin position="740"/>
        <end position="1205"/>
    </location>
</feature>
<reference evidence="18 19" key="1">
    <citation type="submission" date="2019-02" db="EMBL/GenBank/DDBJ databases">
        <title>Genome sequence of the sea-ice species Brumimicrobium glaciale.</title>
        <authorList>
            <person name="Bowman J.P."/>
        </authorList>
    </citation>
    <scope>NUCLEOTIDE SEQUENCE [LARGE SCALE GENOMIC DNA]</scope>
    <source>
        <strain evidence="18 19">IC156</strain>
    </source>
</reference>
<evidence type="ECO:0000256" key="3">
    <source>
        <dbReference type="ARBA" id="ARBA00022723"/>
    </source>
</evidence>
<keyword evidence="12" id="KW-0238">DNA-binding</keyword>
<sequence length="1499" mass="168013">MKITNAHQNNLKNINLSIPENQLIVVTGLSGSGKSSLAMGVIANEGYRYFLESLPAYNQQNGMLIPTAEVDEISELPPVIKVEQSKRFQSTNTTFGTLSELTDVFRILFARYSAGEKMSKSLFSFNNPKGACEVCNGIGQQEFIDINKLVGDENKTLREGAIVTTLPNGYIVYSQVTVEELDKLCTAHGFSVDIPWKDLSEEQKDVVLNGSERIKVFYGKHTLESRLRWTGFKAKPREEGFYKGVLPIMQDILKRDRNVNILKFVSSRLCPSCQGARIKAEHLKYKWQGLNFNSWMNYSLNELSEKLAIQDLTEGEKVLVDKIRNQLFDLTRLGMGEYRLSSPSLDISSGDAQRIKLINQVNCNLQGILYVFDEPSIGLSAAYQSYLLHILNRLILRGNTVMVVEHDLNFIKSADWIIELGPESGVNGGEVVYNGPIAAFLNAENLESPTLSALKSESEKAVKASKTPKLLKADSFQPSSQQLTVITRKTPEVIQNINDFCEKNELNVTTVSDQPIGKTPRSNPSTYVGLADKIRDLLAKTPEAKSLKLVKGAFSFNNKTGRCEACEGAGVITLSMSILGNINQICPTCNGKRFKLKVLQVKWNNKNIAEIYNLSIEEASKFFKTEKKITEILSLMIQLGLGYIKLGQPSNTLSGGEAQRIKLTKYFAKKSTKTFLLLEEPSIGLHYQNVRQLIEALHQLKSSTAGIICFENHPLFQSECDVWVDNAIKVEPIDFKKEEDQRRDLISIKGARTHHLKNLNLDLPKNQLTVVTGISGSGKSSLVIDTLHGYGLQEMSKQFSSYQQSRVGASFQFDVDSITGLTPTICITRKQKNYSQRSDIAKQTGIEKILRFAFSRKSQFEGLELSASHFSNNHELGRCPVCEGVGEELLPDVDKVVLNQALSISEGLFEHNKVLDYYGQRGSQYMAILKEVGTQYGFTLETPFTALNDDQKEIIFKGTAETIWKTDWIYKTKTNEGTQALSMKWEGIFNYLKNEYYLTRKNKYTNNLLSLMSQKECSVCHGSGLKQERLEIKIAGKSIFDIKSMDFKALENWLNKNSESDSIDAKLINQIQPHISSIIDRAKQLHIDHLQLTRKSATLSGGENQRVELIKQLNSPLKGITYLLDEPSAGLSNDNIPDLIQILNELIEKGNTVIVIEHNKEIILAAENIIEIGPKAGKYGGAITYQGSPEVFIEQPDSHPFLKEQSNSINLKPGKEHISIHKLKKHTLEKDLLEIPVGGITAITGKSGVGKTTLLKEILIPTIQNGKPVNCESIDFPKQYEGVHYFESKKLRTYAATLLVDYLGLLNEITKIFAAETGLKAKDYSYKTKSSQCPNCKGKGFLETSLDIAANHIEQCEVCDGKRYQKHILEHQIDSKSIADVLSMNLSEVKEWLREFKVSIKMIKFLDRLDQIGLGHLSLDQTVQSLSSGEQQRLLLLNWLQDEPKNELFILDEPSIGLHYADIDLLFSMLEELSEENDVLVVEHNLYLLGRIGVGMVLK</sequence>
<dbReference type="GO" id="GO:0003677">
    <property type="term" value="F:DNA binding"/>
    <property type="evidence" value="ECO:0007669"/>
    <property type="project" value="UniProtKB-KW"/>
</dbReference>
<dbReference type="SMART" id="SM00382">
    <property type="entry name" value="AAA"/>
    <property type="match status" value="3"/>
</dbReference>
<dbReference type="Gene3D" id="3.40.50.300">
    <property type="entry name" value="P-loop containing nucleotide triphosphate hydrolases"/>
    <property type="match status" value="3"/>
</dbReference>
<keyword evidence="3" id="KW-0479">Metal-binding</keyword>
<evidence type="ECO:0000256" key="13">
    <source>
        <dbReference type="ARBA" id="ARBA00023204"/>
    </source>
</evidence>
<comment type="subcellular location">
    <subcellularLocation>
        <location evidence="1">Cytoplasm</location>
    </subcellularLocation>
</comment>
<proteinExistence type="inferred from homology"/>
<evidence type="ECO:0000256" key="4">
    <source>
        <dbReference type="ARBA" id="ARBA00022737"/>
    </source>
</evidence>
<evidence type="ECO:0000256" key="8">
    <source>
        <dbReference type="ARBA" id="ARBA00022771"/>
    </source>
</evidence>
<keyword evidence="7" id="KW-0228">DNA excision</keyword>
<keyword evidence="9" id="KW-0862">Zinc</keyword>
<keyword evidence="6" id="KW-0227">DNA damage</keyword>
<comment type="caution">
    <text evidence="18">The sequence shown here is derived from an EMBL/GenBank/DDBJ whole genome shotgun (WGS) entry which is preliminary data.</text>
</comment>
<keyword evidence="5" id="KW-0547">Nucleotide-binding</keyword>
<dbReference type="Gene3D" id="1.10.8.280">
    <property type="entry name" value="ABC transporter ATPase domain-like"/>
    <property type="match status" value="2"/>
</dbReference>
<keyword evidence="2" id="KW-0963">Cytoplasm</keyword>
<gene>
    <name evidence="18" type="ORF">ERX46_04115</name>
</gene>
<dbReference type="GO" id="GO:0005524">
    <property type="term" value="F:ATP binding"/>
    <property type="evidence" value="ECO:0007669"/>
    <property type="project" value="UniProtKB-KW"/>
</dbReference>
<dbReference type="GO" id="GO:0006281">
    <property type="term" value="P:DNA repair"/>
    <property type="evidence" value="ECO:0007669"/>
    <property type="project" value="UniProtKB-KW"/>
</dbReference>
<dbReference type="RefSeq" id="WP_130092576.1">
    <property type="nucleotide sequence ID" value="NZ_SETE01000002.1"/>
</dbReference>
<keyword evidence="4" id="KW-0677">Repeat</keyword>
<evidence type="ECO:0000256" key="9">
    <source>
        <dbReference type="ARBA" id="ARBA00022833"/>
    </source>
</evidence>
<evidence type="ECO:0000256" key="14">
    <source>
        <dbReference type="ARBA" id="ARBA00038000"/>
    </source>
</evidence>
<protein>
    <recommendedName>
        <fullName evidence="15">UvrABC system protein A</fullName>
    </recommendedName>
    <alternativeName>
        <fullName evidence="16">Excinuclease ABC subunit A</fullName>
    </alternativeName>
</protein>
<keyword evidence="19" id="KW-1185">Reference proteome</keyword>
<dbReference type="Gene3D" id="1.20.1580.10">
    <property type="entry name" value="ABC transporter ATPase like domain"/>
    <property type="match status" value="4"/>
</dbReference>
<dbReference type="InterPro" id="IPR027417">
    <property type="entry name" value="P-loop_NTPase"/>
</dbReference>
<dbReference type="Pfam" id="PF17755">
    <property type="entry name" value="UvrA_DNA-bind"/>
    <property type="match status" value="2"/>
</dbReference>
<dbReference type="GO" id="GO:0005737">
    <property type="term" value="C:cytoplasm"/>
    <property type="evidence" value="ECO:0007669"/>
    <property type="project" value="UniProtKB-SubCell"/>
</dbReference>